<dbReference type="PROSITE" id="PS50191">
    <property type="entry name" value="CRAL_TRIO"/>
    <property type="match status" value="1"/>
</dbReference>
<dbReference type="Proteomes" id="UP001054902">
    <property type="component" value="Unassembled WGS sequence"/>
</dbReference>
<dbReference type="AlphaFoldDB" id="A0AAD3CUL7"/>
<dbReference type="InterPro" id="IPR036273">
    <property type="entry name" value="CRAL/TRIO_N_dom_sf"/>
</dbReference>
<dbReference type="Gene3D" id="3.40.525.10">
    <property type="entry name" value="CRAL-TRIO lipid binding domain"/>
    <property type="match status" value="1"/>
</dbReference>
<dbReference type="CDD" id="cd00170">
    <property type="entry name" value="SEC14"/>
    <property type="match status" value="1"/>
</dbReference>
<evidence type="ECO:0000259" key="1">
    <source>
        <dbReference type="PROSITE" id="PS50191"/>
    </source>
</evidence>
<dbReference type="PANTHER" id="PTHR45824">
    <property type="entry name" value="GH16843P"/>
    <property type="match status" value="1"/>
</dbReference>
<gene>
    <name evidence="2" type="ORF">CTEN210_07686</name>
</gene>
<comment type="caution">
    <text evidence="2">The sequence shown here is derived from an EMBL/GenBank/DDBJ whole genome shotgun (WGS) entry which is preliminary data.</text>
</comment>
<name>A0AAD3CUL7_9STRA</name>
<dbReference type="InterPro" id="IPR036865">
    <property type="entry name" value="CRAL-TRIO_dom_sf"/>
</dbReference>
<dbReference type="InterPro" id="IPR001251">
    <property type="entry name" value="CRAL-TRIO_dom"/>
</dbReference>
<dbReference type="Pfam" id="PF00650">
    <property type="entry name" value="CRAL_TRIO"/>
    <property type="match status" value="1"/>
</dbReference>
<sequence>MTILRSHSILSAHMDNIEAVDMNDILVGKTAKVNEPQSIIRKTKEKRLHDEQTEEEGCRKILEALTPEEIEDMSDENLLIRHYRADKGNIPKAIKRIKYAIQWRKDMKVKEMLKAAHNPETEEEHKIRNILMHEAETGKMFVRGYDKEERAILWIYQKRENSNNPEHNIMHLVYQIERLLACTEKMGYEKAVIVLDFDGWRMKHASSLDITKKTIHILQDCYVERLARVYFSNAPGIFRTFYSMVKGFIDPNTRNKIKFLTDEEEKAKYFDPETAESCIFGQSNLREYNVEDYFSVPLNVSFDENAANL</sequence>
<dbReference type="SUPFAM" id="SSF46938">
    <property type="entry name" value="CRAL/TRIO N-terminal domain"/>
    <property type="match status" value="1"/>
</dbReference>
<dbReference type="InterPro" id="IPR052578">
    <property type="entry name" value="PI_Transfer_CRAL-TRIO"/>
</dbReference>
<evidence type="ECO:0000313" key="3">
    <source>
        <dbReference type="Proteomes" id="UP001054902"/>
    </source>
</evidence>
<dbReference type="EMBL" id="BLLK01000045">
    <property type="protein sequence ID" value="GFH51210.1"/>
    <property type="molecule type" value="Genomic_DNA"/>
</dbReference>
<proteinExistence type="predicted"/>
<dbReference type="SMART" id="SM00516">
    <property type="entry name" value="SEC14"/>
    <property type="match status" value="1"/>
</dbReference>
<dbReference type="GO" id="GO:0008526">
    <property type="term" value="F:phosphatidylinositol transfer activity"/>
    <property type="evidence" value="ECO:0007669"/>
    <property type="project" value="TreeGrafter"/>
</dbReference>
<evidence type="ECO:0000313" key="2">
    <source>
        <dbReference type="EMBL" id="GFH51210.1"/>
    </source>
</evidence>
<feature type="domain" description="CRAL-TRIO" evidence="1">
    <location>
        <begin position="142"/>
        <end position="287"/>
    </location>
</feature>
<keyword evidence="3" id="KW-1185">Reference proteome</keyword>
<organism evidence="2 3">
    <name type="scientific">Chaetoceros tenuissimus</name>
    <dbReference type="NCBI Taxonomy" id="426638"/>
    <lineage>
        <taxon>Eukaryota</taxon>
        <taxon>Sar</taxon>
        <taxon>Stramenopiles</taxon>
        <taxon>Ochrophyta</taxon>
        <taxon>Bacillariophyta</taxon>
        <taxon>Coscinodiscophyceae</taxon>
        <taxon>Chaetocerotophycidae</taxon>
        <taxon>Chaetocerotales</taxon>
        <taxon>Chaetocerotaceae</taxon>
        <taxon>Chaetoceros</taxon>
    </lineage>
</organism>
<accession>A0AAD3CUL7</accession>
<dbReference type="PANTHER" id="PTHR45824:SF29">
    <property type="entry name" value="GH16843P"/>
    <property type="match status" value="1"/>
</dbReference>
<protein>
    <recommendedName>
        <fullName evidence="1">CRAL-TRIO domain-containing protein</fullName>
    </recommendedName>
</protein>
<dbReference type="SUPFAM" id="SSF52087">
    <property type="entry name" value="CRAL/TRIO domain"/>
    <property type="match status" value="1"/>
</dbReference>
<reference evidence="2 3" key="1">
    <citation type="journal article" date="2021" name="Sci. Rep.">
        <title>The genome of the diatom Chaetoceros tenuissimus carries an ancient integrated fragment of an extant virus.</title>
        <authorList>
            <person name="Hongo Y."/>
            <person name="Kimura K."/>
            <person name="Takaki Y."/>
            <person name="Yoshida Y."/>
            <person name="Baba S."/>
            <person name="Kobayashi G."/>
            <person name="Nagasaki K."/>
            <person name="Hano T."/>
            <person name="Tomaru Y."/>
        </authorList>
    </citation>
    <scope>NUCLEOTIDE SEQUENCE [LARGE SCALE GENOMIC DNA]</scope>
    <source>
        <strain evidence="2 3">NIES-3715</strain>
    </source>
</reference>